<feature type="region of interest" description="Disordered" evidence="1">
    <location>
        <begin position="35"/>
        <end position="60"/>
    </location>
</feature>
<dbReference type="AlphaFoldDB" id="A0A4U0S870"/>
<comment type="caution">
    <text evidence="2">The sequence shown here is derived from an EMBL/GenBank/DDBJ whole genome shotgun (WGS) entry which is preliminary data.</text>
</comment>
<evidence type="ECO:0000256" key="1">
    <source>
        <dbReference type="SAM" id="MobiDB-lite"/>
    </source>
</evidence>
<keyword evidence="3" id="KW-1185">Reference proteome</keyword>
<dbReference type="RefSeq" id="WP_136728175.1">
    <property type="nucleotide sequence ID" value="NZ_SUMC01000048.1"/>
</dbReference>
<name>A0A4U0S870_9ACTN</name>
<reference evidence="2 3" key="1">
    <citation type="submission" date="2019-04" db="EMBL/GenBank/DDBJ databases">
        <title>Streptomyces oryziradicis sp. nov., a novel actinomycete isolated from rhizosphere soil of rice (Oryza sativa L.).</title>
        <authorList>
            <person name="Li C."/>
        </authorList>
    </citation>
    <scope>NUCLEOTIDE SEQUENCE [LARGE SCALE GENOMIC DNA]</scope>
    <source>
        <strain evidence="2 3">NEAU-C40</strain>
    </source>
</reference>
<feature type="compositionally biased region" description="Low complexity" evidence="1">
    <location>
        <begin position="35"/>
        <end position="48"/>
    </location>
</feature>
<evidence type="ECO:0000313" key="3">
    <source>
        <dbReference type="Proteomes" id="UP000305778"/>
    </source>
</evidence>
<organism evidence="2 3">
    <name type="scientific">Actinacidiphila oryziradicis</name>
    <dbReference type="NCBI Taxonomy" id="2571141"/>
    <lineage>
        <taxon>Bacteria</taxon>
        <taxon>Bacillati</taxon>
        <taxon>Actinomycetota</taxon>
        <taxon>Actinomycetes</taxon>
        <taxon>Kitasatosporales</taxon>
        <taxon>Streptomycetaceae</taxon>
        <taxon>Actinacidiphila</taxon>
    </lineage>
</organism>
<dbReference type="Proteomes" id="UP000305778">
    <property type="component" value="Unassembled WGS sequence"/>
</dbReference>
<gene>
    <name evidence="2" type="ORF">FCI23_34875</name>
</gene>
<accession>A0A4U0S870</accession>
<dbReference type="EMBL" id="SUMC01000048">
    <property type="protein sequence ID" value="TKA04743.1"/>
    <property type="molecule type" value="Genomic_DNA"/>
</dbReference>
<proteinExistence type="predicted"/>
<evidence type="ECO:0000313" key="2">
    <source>
        <dbReference type="EMBL" id="TKA04743.1"/>
    </source>
</evidence>
<sequence length="60" mass="6354">MAVLAVPVAAVLVLLAWVLADAARTRRLTTLIKAARTTPAAPTARPAPEAQALPARRTRR</sequence>
<protein>
    <submittedName>
        <fullName evidence="2">Uncharacterized protein</fullName>
    </submittedName>
</protein>